<accession>A0AAV5LS86</accession>
<comment type="subcellular location">
    <subcellularLocation>
        <location evidence="1">Cell membrane</location>
        <topology evidence="1">Single-pass membrane protein</topology>
    </subcellularLocation>
</comment>
<evidence type="ECO:0000256" key="10">
    <source>
        <dbReference type="SAM" id="MobiDB-lite"/>
    </source>
</evidence>
<dbReference type="GO" id="GO:0034605">
    <property type="term" value="P:cellular response to heat"/>
    <property type="evidence" value="ECO:0007669"/>
    <property type="project" value="TreeGrafter"/>
</dbReference>
<evidence type="ECO:0000256" key="3">
    <source>
        <dbReference type="ARBA" id="ARBA00022692"/>
    </source>
</evidence>
<dbReference type="CDD" id="cd00298">
    <property type="entry name" value="ACD_sHsps_p23-like"/>
    <property type="match status" value="1"/>
</dbReference>
<dbReference type="GO" id="GO:0006952">
    <property type="term" value="P:defense response"/>
    <property type="evidence" value="ECO:0007669"/>
    <property type="project" value="UniProtKB-KW"/>
</dbReference>
<reference evidence="13 14" key="1">
    <citation type="journal article" date="2021" name="Commun. Biol.">
        <title>The genome of Shorea leprosula (Dipterocarpaceae) highlights the ecological relevance of drought in aseasonal tropical rainforests.</title>
        <authorList>
            <person name="Ng K.K.S."/>
            <person name="Kobayashi M.J."/>
            <person name="Fawcett J.A."/>
            <person name="Hatakeyama M."/>
            <person name="Paape T."/>
            <person name="Ng C.H."/>
            <person name="Ang C.C."/>
            <person name="Tnah L.H."/>
            <person name="Lee C.T."/>
            <person name="Nishiyama T."/>
            <person name="Sese J."/>
            <person name="O'Brien M.J."/>
            <person name="Copetti D."/>
            <person name="Mohd Noor M.I."/>
            <person name="Ong R.C."/>
            <person name="Putra M."/>
            <person name="Sireger I.Z."/>
            <person name="Indrioko S."/>
            <person name="Kosugi Y."/>
            <person name="Izuno A."/>
            <person name="Isagi Y."/>
            <person name="Lee S.L."/>
            <person name="Shimizu K.K."/>
        </authorList>
    </citation>
    <scope>NUCLEOTIDE SEQUENCE [LARGE SCALE GENOMIC DNA]</scope>
    <source>
        <strain evidence="13">214</strain>
    </source>
</reference>
<gene>
    <name evidence="13" type="ORF">SLEP1_g47442</name>
</gene>
<evidence type="ECO:0000256" key="8">
    <source>
        <dbReference type="PROSITE-ProRule" id="PRU00285"/>
    </source>
</evidence>
<comment type="caution">
    <text evidence="13">The sequence shown here is derived from an EMBL/GenBank/DDBJ whole genome shotgun (WGS) entry which is preliminary data.</text>
</comment>
<proteinExistence type="inferred from homology"/>
<dbReference type="InterPro" id="IPR002068">
    <property type="entry name" value="A-crystallin/Hsp20_dom"/>
</dbReference>
<sequence length="243" mass="27435">MARRHANTGLFTVLDEDFQPKWEEREEEWAHLLFVYLPDFSKDQIRVTYEHPMRSVRVEGERSLGNNKWSRFNRAFSVSQNCIAEGIYAVFQGGKLTITILKQTGSPPQPAASFLNGEGQWFVEKSDMNISPRDSKQSVQSDDRKTKGEEIDASTSSKAPYVPILQKQDETPPVKETEKTIEKQKGDEVKKEISFIEKAKEMTNVAAAAIKTSLENEDRQLIVNMGVAALTIMAFGAYVTHST</sequence>
<evidence type="ECO:0000256" key="7">
    <source>
        <dbReference type="ARBA" id="ARBA00023136"/>
    </source>
</evidence>
<keyword evidence="4" id="KW-0677">Repeat</keyword>
<keyword evidence="3 11" id="KW-0812">Transmembrane</keyword>
<keyword evidence="5" id="KW-0611">Plant defense</keyword>
<dbReference type="Gene3D" id="2.60.40.790">
    <property type="match status" value="1"/>
</dbReference>
<name>A0AAV5LS86_9ROSI</name>
<evidence type="ECO:0000256" key="1">
    <source>
        <dbReference type="ARBA" id="ARBA00004162"/>
    </source>
</evidence>
<comment type="similarity">
    <text evidence="8 9">Belongs to the small heat shock protein (HSP20) family.</text>
</comment>
<evidence type="ECO:0000313" key="14">
    <source>
        <dbReference type="Proteomes" id="UP001054252"/>
    </source>
</evidence>
<dbReference type="AlphaFoldDB" id="A0AAV5LS86"/>
<feature type="region of interest" description="Disordered" evidence="10">
    <location>
        <begin position="127"/>
        <end position="162"/>
    </location>
</feature>
<evidence type="ECO:0000313" key="13">
    <source>
        <dbReference type="EMBL" id="GKV39714.1"/>
    </source>
</evidence>
<evidence type="ECO:0000256" key="5">
    <source>
        <dbReference type="ARBA" id="ARBA00022821"/>
    </source>
</evidence>
<keyword evidence="7 11" id="KW-0472">Membrane</keyword>
<feature type="transmembrane region" description="Helical" evidence="11">
    <location>
        <begin position="221"/>
        <end position="240"/>
    </location>
</feature>
<feature type="domain" description="SHSP" evidence="12">
    <location>
        <begin position="13"/>
        <end position="118"/>
    </location>
</feature>
<dbReference type="PROSITE" id="PS01031">
    <property type="entry name" value="SHSP"/>
    <property type="match status" value="1"/>
</dbReference>
<evidence type="ECO:0000256" key="11">
    <source>
        <dbReference type="SAM" id="Phobius"/>
    </source>
</evidence>
<evidence type="ECO:0000256" key="2">
    <source>
        <dbReference type="ARBA" id="ARBA00022475"/>
    </source>
</evidence>
<evidence type="ECO:0000256" key="9">
    <source>
        <dbReference type="RuleBase" id="RU003616"/>
    </source>
</evidence>
<keyword evidence="2" id="KW-1003">Cell membrane</keyword>
<dbReference type="PANTHER" id="PTHR43670:SF121">
    <property type="entry name" value="PROTEIN RESTRICTED TEV MOVEMENT 2"/>
    <property type="match status" value="1"/>
</dbReference>
<keyword evidence="6 11" id="KW-1133">Transmembrane helix</keyword>
<dbReference type="PANTHER" id="PTHR43670">
    <property type="entry name" value="HEAT SHOCK PROTEIN 26"/>
    <property type="match status" value="1"/>
</dbReference>
<dbReference type="SUPFAM" id="SSF49764">
    <property type="entry name" value="HSP20-like chaperones"/>
    <property type="match status" value="1"/>
</dbReference>
<evidence type="ECO:0000259" key="12">
    <source>
        <dbReference type="PROSITE" id="PS01031"/>
    </source>
</evidence>
<organism evidence="13 14">
    <name type="scientific">Rubroshorea leprosula</name>
    <dbReference type="NCBI Taxonomy" id="152421"/>
    <lineage>
        <taxon>Eukaryota</taxon>
        <taxon>Viridiplantae</taxon>
        <taxon>Streptophyta</taxon>
        <taxon>Embryophyta</taxon>
        <taxon>Tracheophyta</taxon>
        <taxon>Spermatophyta</taxon>
        <taxon>Magnoliopsida</taxon>
        <taxon>eudicotyledons</taxon>
        <taxon>Gunneridae</taxon>
        <taxon>Pentapetalae</taxon>
        <taxon>rosids</taxon>
        <taxon>malvids</taxon>
        <taxon>Malvales</taxon>
        <taxon>Dipterocarpaceae</taxon>
        <taxon>Rubroshorea</taxon>
    </lineage>
</organism>
<protein>
    <recommendedName>
        <fullName evidence="12">SHSP domain-containing protein</fullName>
    </recommendedName>
</protein>
<dbReference type="InterPro" id="IPR008978">
    <property type="entry name" value="HSP20-like_chaperone"/>
</dbReference>
<evidence type="ECO:0000256" key="6">
    <source>
        <dbReference type="ARBA" id="ARBA00022989"/>
    </source>
</evidence>
<feature type="compositionally biased region" description="Basic and acidic residues" evidence="10">
    <location>
        <begin position="133"/>
        <end position="150"/>
    </location>
</feature>
<dbReference type="EMBL" id="BPVZ01000136">
    <property type="protein sequence ID" value="GKV39714.1"/>
    <property type="molecule type" value="Genomic_DNA"/>
</dbReference>
<keyword evidence="14" id="KW-1185">Reference proteome</keyword>
<evidence type="ECO:0000256" key="4">
    <source>
        <dbReference type="ARBA" id="ARBA00022737"/>
    </source>
</evidence>
<dbReference type="Pfam" id="PF00011">
    <property type="entry name" value="HSP20"/>
    <property type="match status" value="1"/>
</dbReference>
<dbReference type="Proteomes" id="UP001054252">
    <property type="component" value="Unassembled WGS sequence"/>
</dbReference>
<dbReference type="GO" id="GO:0005886">
    <property type="term" value="C:plasma membrane"/>
    <property type="evidence" value="ECO:0007669"/>
    <property type="project" value="UniProtKB-SubCell"/>
</dbReference>